<comment type="caution">
    <text evidence="2">The sequence shown here is derived from an EMBL/GenBank/DDBJ whole genome shotgun (WGS) entry which is preliminary data.</text>
</comment>
<proteinExistence type="predicted"/>
<evidence type="ECO:0000313" key="3">
    <source>
        <dbReference type="Proteomes" id="UP001499863"/>
    </source>
</evidence>
<evidence type="ECO:0000256" key="1">
    <source>
        <dbReference type="SAM" id="MobiDB-lite"/>
    </source>
</evidence>
<organism evidence="2 3">
    <name type="scientific">Kitasatospora putterlickiae</name>
    <dbReference type="NCBI Taxonomy" id="221725"/>
    <lineage>
        <taxon>Bacteria</taxon>
        <taxon>Bacillati</taxon>
        <taxon>Actinomycetota</taxon>
        <taxon>Actinomycetes</taxon>
        <taxon>Kitasatosporales</taxon>
        <taxon>Streptomycetaceae</taxon>
        <taxon>Kitasatospora</taxon>
    </lineage>
</organism>
<keyword evidence="3" id="KW-1185">Reference proteome</keyword>
<dbReference type="RefSeq" id="WP_344329503.1">
    <property type="nucleotide sequence ID" value="NZ_BAAAKJ010000063.1"/>
</dbReference>
<sequence>MHEFERPKTGARPQNQQGGTDVFESWDALYAELSAGADALGEAVGAQAGDLAMWDVPWSATETGGTL</sequence>
<dbReference type="EMBL" id="BAAAKJ010000063">
    <property type="protein sequence ID" value="GAA1387800.1"/>
    <property type="molecule type" value="Genomic_DNA"/>
</dbReference>
<accession>A0ABN1XQS9</accession>
<reference evidence="2 3" key="1">
    <citation type="journal article" date="2019" name="Int. J. Syst. Evol. Microbiol.">
        <title>The Global Catalogue of Microorganisms (GCM) 10K type strain sequencing project: providing services to taxonomists for standard genome sequencing and annotation.</title>
        <authorList>
            <consortium name="The Broad Institute Genomics Platform"/>
            <consortium name="The Broad Institute Genome Sequencing Center for Infectious Disease"/>
            <person name="Wu L."/>
            <person name="Ma J."/>
        </authorList>
    </citation>
    <scope>NUCLEOTIDE SEQUENCE [LARGE SCALE GENOMIC DNA]</scope>
    <source>
        <strain evidence="2 3">JCM 12393</strain>
    </source>
</reference>
<feature type="region of interest" description="Disordered" evidence="1">
    <location>
        <begin position="1"/>
        <end position="21"/>
    </location>
</feature>
<protein>
    <submittedName>
        <fullName evidence="2">Uncharacterized protein</fullName>
    </submittedName>
</protein>
<evidence type="ECO:0000313" key="2">
    <source>
        <dbReference type="EMBL" id="GAA1387800.1"/>
    </source>
</evidence>
<name>A0ABN1XQS9_9ACTN</name>
<dbReference type="Proteomes" id="UP001499863">
    <property type="component" value="Unassembled WGS sequence"/>
</dbReference>
<gene>
    <name evidence="2" type="ORF">GCM10009639_13390</name>
</gene>